<evidence type="ECO:0000313" key="13">
    <source>
        <dbReference type="Proteomes" id="UP001055439"/>
    </source>
</evidence>
<evidence type="ECO:0000256" key="2">
    <source>
        <dbReference type="ARBA" id="ARBA00008982"/>
    </source>
</evidence>
<evidence type="ECO:0000256" key="11">
    <source>
        <dbReference type="SAM" id="MobiDB-lite"/>
    </source>
</evidence>
<dbReference type="InterPro" id="IPR001576">
    <property type="entry name" value="Phosphoglycerate_kinase"/>
</dbReference>
<comment type="catalytic activity">
    <reaction evidence="9">
        <text>(2R)-3-phosphoglycerate + ATP = (2R)-3-phospho-glyceroyl phosphate + ADP</text>
        <dbReference type="Rhea" id="RHEA:14801"/>
        <dbReference type="ChEBI" id="CHEBI:30616"/>
        <dbReference type="ChEBI" id="CHEBI:57604"/>
        <dbReference type="ChEBI" id="CHEBI:58272"/>
        <dbReference type="ChEBI" id="CHEBI:456216"/>
        <dbReference type="EC" id="2.7.2.3"/>
    </reaction>
</comment>
<evidence type="ECO:0000256" key="9">
    <source>
        <dbReference type="RuleBase" id="RU000532"/>
    </source>
</evidence>
<keyword evidence="7" id="KW-0067">ATP-binding</keyword>
<comment type="cofactor">
    <cofactor evidence="1">
        <name>Mg(2+)</name>
        <dbReference type="ChEBI" id="CHEBI:18420"/>
    </cofactor>
</comment>
<accession>A0A9E7HHX6</accession>
<keyword evidence="4 9" id="KW-0808">Transferase</keyword>
<evidence type="ECO:0000313" key="12">
    <source>
        <dbReference type="EMBL" id="URE30452.1"/>
    </source>
</evidence>
<keyword evidence="6 9" id="KW-0418">Kinase</keyword>
<dbReference type="InterPro" id="IPR015824">
    <property type="entry name" value="Phosphoglycerate_kinase_N"/>
</dbReference>
<dbReference type="EMBL" id="CP097510">
    <property type="protein sequence ID" value="URE30452.1"/>
    <property type="molecule type" value="Genomic_DNA"/>
</dbReference>
<name>A0A9E7HHX6_9LILI</name>
<sequence length="793" mass="88530">MFEAVLIRLHPSRSITGFFNSCISRIKQGVKLTPSKSQTVKKSSRNHLTSREQPGGISAERKTRQETSSKKKMLKNSPRKQFRCSGPRLPLSSTDGSDGLAFVRNFFLSSLLSCVAPSTIEGKDLSLMMLQASSSIHRSHYHFDSLSSLPLKSLMFLQANPCHTISRPQSCRWIDFLSGSRRSSCSRFKSFCSQVLDSCNTCGIKKDKDSNIVRLDSVLPVQTLRNFPIEKLYGEVVMVRLDSGLLLNLRDSDDLSLNRALLTINYLYNAGAKVILVSNWLQSNASRLLSKEAFADHLSALLKVKVVPANDASAIMQFKMKNVENADVLLLDNLTNDKEEVANSYEFSKTLSSGVSIFVNDAFSLSHRVLASTVGVARFCHASVAGFHFEEELLQLMKISETKKQPYVAIIGGSNFLKKANTLHILASTCDGLIFIGKLAFQIMNGLGLSVPAHLVEHDAVKKALELIKLTHRRKIPIYFQKDFLCVKVGKPELLEIYTYNEILAGWMPVDLGPVSMKETSSMLSTCKKVILIGSVSFGSLEEDNVKTSQLASVLERISKNGSEVILIGNAACKAFAGKSSYSNQYSVFRNASVAWEFLKGTKLPGVAALDKAFQYNLNWDTIFADPTKPIAVDIGSGNGLFILKVARKCTDLNFLGLEINRKITFMRYNSLSSFLLSSARILILTERTKDGGWYREDLLKQSWICLLQMERYTPHFMFGVSLPAILVFLQSDIETVTTRMKHLFITYGKGKLVVDGDARDWMEENPFGVRTDWEQHVIERGAPMYRIVLKKV</sequence>
<evidence type="ECO:0000256" key="3">
    <source>
        <dbReference type="ARBA" id="ARBA00013061"/>
    </source>
</evidence>
<dbReference type="GO" id="GO:0006096">
    <property type="term" value="P:glycolytic process"/>
    <property type="evidence" value="ECO:0007669"/>
    <property type="project" value="InterPro"/>
</dbReference>
<dbReference type="GO" id="GO:0006094">
    <property type="term" value="P:gluconeogenesis"/>
    <property type="evidence" value="ECO:0007669"/>
    <property type="project" value="TreeGrafter"/>
</dbReference>
<evidence type="ECO:0000256" key="7">
    <source>
        <dbReference type="ARBA" id="ARBA00022840"/>
    </source>
</evidence>
<dbReference type="Proteomes" id="UP001055439">
    <property type="component" value="Chromosome 8"/>
</dbReference>
<keyword evidence="8" id="KW-0460">Magnesium</keyword>
<protein>
    <recommendedName>
        <fullName evidence="3 9">Phosphoglycerate kinase</fullName>
        <ecNumber evidence="3 9">2.7.2.3</ecNumber>
    </recommendedName>
</protein>
<evidence type="ECO:0000256" key="8">
    <source>
        <dbReference type="ARBA" id="ARBA00022842"/>
    </source>
</evidence>
<dbReference type="GO" id="GO:0043531">
    <property type="term" value="F:ADP binding"/>
    <property type="evidence" value="ECO:0007669"/>
    <property type="project" value="TreeGrafter"/>
</dbReference>
<feature type="compositionally biased region" description="Basic and acidic residues" evidence="11">
    <location>
        <begin position="59"/>
        <end position="69"/>
    </location>
</feature>
<dbReference type="OrthoDB" id="47276at2759"/>
<dbReference type="EC" id="2.7.2.3" evidence="3 9"/>
<proteinExistence type="inferred from homology"/>
<evidence type="ECO:0000256" key="1">
    <source>
        <dbReference type="ARBA" id="ARBA00001946"/>
    </source>
</evidence>
<evidence type="ECO:0000256" key="6">
    <source>
        <dbReference type="ARBA" id="ARBA00022777"/>
    </source>
</evidence>
<feature type="compositionally biased region" description="Basic residues" evidence="11">
    <location>
        <begin position="70"/>
        <end position="82"/>
    </location>
</feature>
<dbReference type="GO" id="GO:0004618">
    <property type="term" value="F:phosphoglycerate kinase activity"/>
    <property type="evidence" value="ECO:0007669"/>
    <property type="project" value="UniProtKB-EC"/>
</dbReference>
<organism evidence="12 13">
    <name type="scientific">Musa troglodytarum</name>
    <name type="common">fe'i banana</name>
    <dbReference type="NCBI Taxonomy" id="320322"/>
    <lineage>
        <taxon>Eukaryota</taxon>
        <taxon>Viridiplantae</taxon>
        <taxon>Streptophyta</taxon>
        <taxon>Embryophyta</taxon>
        <taxon>Tracheophyta</taxon>
        <taxon>Spermatophyta</taxon>
        <taxon>Magnoliopsida</taxon>
        <taxon>Liliopsida</taxon>
        <taxon>Zingiberales</taxon>
        <taxon>Musaceae</taxon>
        <taxon>Musa</taxon>
    </lineage>
</organism>
<dbReference type="GO" id="GO:0005524">
    <property type="term" value="F:ATP binding"/>
    <property type="evidence" value="ECO:0007669"/>
    <property type="project" value="UniProtKB-KW"/>
</dbReference>
<evidence type="ECO:0000256" key="10">
    <source>
        <dbReference type="RuleBase" id="RU000696"/>
    </source>
</evidence>
<dbReference type="SUPFAM" id="SSF53748">
    <property type="entry name" value="Phosphoglycerate kinase"/>
    <property type="match status" value="1"/>
</dbReference>
<feature type="region of interest" description="Disordered" evidence="11">
    <location>
        <begin position="34"/>
        <end position="90"/>
    </location>
</feature>
<dbReference type="Gene3D" id="3.40.50.1260">
    <property type="entry name" value="Phosphoglycerate kinase, N-terminal domain"/>
    <property type="match status" value="2"/>
</dbReference>
<gene>
    <name evidence="12" type="ORF">MUK42_18321</name>
</gene>
<dbReference type="AlphaFoldDB" id="A0A9E7HHX6"/>
<dbReference type="InterPro" id="IPR029063">
    <property type="entry name" value="SAM-dependent_MTases_sf"/>
</dbReference>
<keyword evidence="13" id="KW-1185">Reference proteome</keyword>
<reference evidence="12" key="1">
    <citation type="submission" date="2022-05" db="EMBL/GenBank/DDBJ databases">
        <title>The Musa troglodytarum L. genome provides insights into the mechanism of non-climacteric behaviour and enrichment of carotenoids.</title>
        <authorList>
            <person name="Wang J."/>
        </authorList>
    </citation>
    <scope>NUCLEOTIDE SEQUENCE</scope>
    <source>
        <tissue evidence="12">Leaf</tissue>
    </source>
</reference>
<dbReference type="PANTHER" id="PTHR11406">
    <property type="entry name" value="PHOSPHOGLYCERATE KINASE"/>
    <property type="match status" value="1"/>
</dbReference>
<evidence type="ECO:0000256" key="4">
    <source>
        <dbReference type="ARBA" id="ARBA00022679"/>
    </source>
</evidence>
<dbReference type="Gene3D" id="3.40.50.150">
    <property type="entry name" value="Vaccinia Virus protein VP39"/>
    <property type="match status" value="2"/>
</dbReference>
<dbReference type="PANTHER" id="PTHR11406:SF32">
    <property type="entry name" value="PHOSPHOGLYCERATE KINASE"/>
    <property type="match status" value="1"/>
</dbReference>
<dbReference type="GO" id="GO:0005829">
    <property type="term" value="C:cytosol"/>
    <property type="evidence" value="ECO:0007669"/>
    <property type="project" value="TreeGrafter"/>
</dbReference>
<keyword evidence="5" id="KW-0547">Nucleotide-binding</keyword>
<dbReference type="Pfam" id="PF00162">
    <property type="entry name" value="PGK"/>
    <property type="match status" value="1"/>
</dbReference>
<dbReference type="PRINTS" id="PR00477">
    <property type="entry name" value="PHGLYCKINASE"/>
</dbReference>
<comment type="similarity">
    <text evidence="2 9">Belongs to the phosphoglycerate kinase family.</text>
</comment>
<dbReference type="InterPro" id="IPR036043">
    <property type="entry name" value="Phosphoglycerate_kinase_sf"/>
</dbReference>
<comment type="subunit">
    <text evidence="10">Monomer.</text>
</comment>
<evidence type="ECO:0000256" key="5">
    <source>
        <dbReference type="ARBA" id="ARBA00022741"/>
    </source>
</evidence>